<name>A0A498K8M3_MALDO</name>
<keyword evidence="3" id="KW-1185">Reference proteome</keyword>
<feature type="compositionally biased region" description="Gly residues" evidence="1">
    <location>
        <begin position="54"/>
        <end position="64"/>
    </location>
</feature>
<evidence type="ECO:0000256" key="1">
    <source>
        <dbReference type="SAM" id="MobiDB-lite"/>
    </source>
</evidence>
<accession>A0A498K8M3</accession>
<evidence type="ECO:0000313" key="2">
    <source>
        <dbReference type="EMBL" id="RXI04620.1"/>
    </source>
</evidence>
<dbReference type="EMBL" id="RDQH01000329">
    <property type="protein sequence ID" value="RXI04620.1"/>
    <property type="molecule type" value="Genomic_DNA"/>
</dbReference>
<gene>
    <name evidence="2" type="ORF">DVH24_038894</name>
</gene>
<reference evidence="2 3" key="1">
    <citation type="submission" date="2018-10" db="EMBL/GenBank/DDBJ databases">
        <title>A high-quality apple genome assembly.</title>
        <authorList>
            <person name="Hu J."/>
        </authorList>
    </citation>
    <scope>NUCLEOTIDE SEQUENCE [LARGE SCALE GENOMIC DNA]</scope>
    <source>
        <strain evidence="3">cv. HFTH1</strain>
        <tissue evidence="2">Young leaf</tissue>
    </source>
</reference>
<evidence type="ECO:0000313" key="3">
    <source>
        <dbReference type="Proteomes" id="UP000290289"/>
    </source>
</evidence>
<sequence>MKFVAAALILMMTSNEHGGYRLDRHLDEDGKQVVYPGSTVNNHHYIPRPDFNSKGGGDNDNGVR</sequence>
<comment type="caution">
    <text evidence="2">The sequence shown here is derived from an EMBL/GenBank/DDBJ whole genome shotgun (WGS) entry which is preliminary data.</text>
</comment>
<proteinExistence type="predicted"/>
<dbReference type="AlphaFoldDB" id="A0A498K8M3"/>
<protein>
    <submittedName>
        <fullName evidence="2">Uncharacterized protein</fullName>
    </submittedName>
</protein>
<dbReference type="STRING" id="3750.A0A498K8M3"/>
<dbReference type="Proteomes" id="UP000290289">
    <property type="component" value="Chromosome 3"/>
</dbReference>
<organism evidence="2 3">
    <name type="scientific">Malus domestica</name>
    <name type="common">Apple</name>
    <name type="synonym">Pyrus malus</name>
    <dbReference type="NCBI Taxonomy" id="3750"/>
    <lineage>
        <taxon>Eukaryota</taxon>
        <taxon>Viridiplantae</taxon>
        <taxon>Streptophyta</taxon>
        <taxon>Embryophyta</taxon>
        <taxon>Tracheophyta</taxon>
        <taxon>Spermatophyta</taxon>
        <taxon>Magnoliopsida</taxon>
        <taxon>eudicotyledons</taxon>
        <taxon>Gunneridae</taxon>
        <taxon>Pentapetalae</taxon>
        <taxon>rosids</taxon>
        <taxon>fabids</taxon>
        <taxon>Rosales</taxon>
        <taxon>Rosaceae</taxon>
        <taxon>Amygdaloideae</taxon>
        <taxon>Maleae</taxon>
        <taxon>Malus</taxon>
    </lineage>
</organism>
<feature type="region of interest" description="Disordered" evidence="1">
    <location>
        <begin position="37"/>
        <end position="64"/>
    </location>
</feature>